<feature type="transmembrane region" description="Helical" evidence="1">
    <location>
        <begin position="72"/>
        <end position="98"/>
    </location>
</feature>
<dbReference type="InterPro" id="IPR026268">
    <property type="entry name" value="RseC"/>
</dbReference>
<dbReference type="Pfam" id="PF04246">
    <property type="entry name" value="RseC_MucC"/>
    <property type="match status" value="1"/>
</dbReference>
<dbReference type="HOGENOM" id="CLU_124911_2_1_9"/>
<evidence type="ECO:0008006" key="4">
    <source>
        <dbReference type="Google" id="ProtNLM"/>
    </source>
</evidence>
<dbReference type="STRING" id="1286171.EAL2_c09830"/>
<evidence type="ECO:0000256" key="1">
    <source>
        <dbReference type="SAM" id="Phobius"/>
    </source>
</evidence>
<evidence type="ECO:0000313" key="2">
    <source>
        <dbReference type="EMBL" id="AHM56282.1"/>
    </source>
</evidence>
<sequence length="150" mass="15397">MSSCINGIVVEKSADKAIVSIVRHSACAGCGACGMASESSKVKIEAINTVDANVGELVSIDMKNPDVLKAAFIAYGIPLLVLIAGVLSASAALSTLGYKGDSEVAAGMVSLLLTGAAYLIIRKNEDKIGKLIGYNPAITEVLKGSEIKIQ</sequence>
<dbReference type="OrthoDB" id="307768at2"/>
<feature type="transmembrane region" description="Helical" evidence="1">
    <location>
        <begin position="104"/>
        <end position="121"/>
    </location>
</feature>
<name>W8TJA0_PEPAC</name>
<evidence type="ECO:0000313" key="3">
    <source>
        <dbReference type="Proteomes" id="UP000019591"/>
    </source>
</evidence>
<dbReference type="RefSeq" id="WP_025435294.1">
    <property type="nucleotide sequence ID" value="NZ_CP007452.1"/>
</dbReference>
<dbReference type="InterPro" id="IPR007359">
    <property type="entry name" value="SigmaE_reg_RseC_MucC"/>
</dbReference>
<keyword evidence="3" id="KW-1185">Reference proteome</keyword>
<dbReference type="eggNOG" id="COG3086">
    <property type="taxonomic scope" value="Bacteria"/>
</dbReference>
<proteinExistence type="predicted"/>
<gene>
    <name evidence="2" type="ORF">EAL2_c09830</name>
</gene>
<dbReference type="AlphaFoldDB" id="W8TJA0"/>
<keyword evidence="1" id="KW-0812">Transmembrane</keyword>
<dbReference type="EMBL" id="CP007452">
    <property type="protein sequence ID" value="AHM56282.1"/>
    <property type="molecule type" value="Genomic_DNA"/>
</dbReference>
<dbReference type="KEGG" id="eac:EAL2_c09830"/>
<dbReference type="PIRSF" id="PIRSF004923">
    <property type="entry name" value="RseC"/>
    <property type="match status" value="1"/>
</dbReference>
<dbReference type="PANTHER" id="PTHR35867">
    <property type="entry name" value="PROTEIN RSEC"/>
    <property type="match status" value="1"/>
</dbReference>
<dbReference type="PATRIC" id="fig|1286171.3.peg.933"/>
<reference evidence="2 3" key="1">
    <citation type="journal article" date="2014" name="Genome Announc.">
        <title>Complete Genome Sequence of Amino Acid-Utilizing Eubacterium acidaminophilum al-2 (DSM 3953).</title>
        <authorList>
            <person name="Poehlein A."/>
            <person name="Andreesen J.R."/>
            <person name="Daniel R."/>
        </authorList>
    </citation>
    <scope>NUCLEOTIDE SEQUENCE [LARGE SCALE GENOMIC DNA]</scope>
    <source>
        <strain evidence="2 3">DSM 3953</strain>
    </source>
</reference>
<keyword evidence="1" id="KW-1133">Transmembrane helix</keyword>
<keyword evidence="1" id="KW-0472">Membrane</keyword>
<organism evidence="2 3">
    <name type="scientific">Peptoclostridium acidaminophilum DSM 3953</name>
    <dbReference type="NCBI Taxonomy" id="1286171"/>
    <lineage>
        <taxon>Bacteria</taxon>
        <taxon>Bacillati</taxon>
        <taxon>Bacillota</taxon>
        <taxon>Clostridia</taxon>
        <taxon>Peptostreptococcales</taxon>
        <taxon>Peptoclostridiaceae</taxon>
        <taxon>Peptoclostridium</taxon>
    </lineage>
</organism>
<dbReference type="PANTHER" id="PTHR35867:SF1">
    <property type="entry name" value="PROTEIN RSEC"/>
    <property type="match status" value="1"/>
</dbReference>
<protein>
    <recommendedName>
        <fullName evidence="4">Positive regulator of sigma E, RseC/MucC</fullName>
    </recommendedName>
</protein>
<accession>W8TJA0</accession>
<dbReference type="Proteomes" id="UP000019591">
    <property type="component" value="Chromosome"/>
</dbReference>